<dbReference type="SMART" id="SM00173">
    <property type="entry name" value="RAS"/>
    <property type="match status" value="1"/>
</dbReference>
<organism evidence="4 5">
    <name type="scientific">Paratrimastix pyriformis</name>
    <dbReference type="NCBI Taxonomy" id="342808"/>
    <lineage>
        <taxon>Eukaryota</taxon>
        <taxon>Metamonada</taxon>
        <taxon>Preaxostyla</taxon>
        <taxon>Paratrimastigidae</taxon>
        <taxon>Paratrimastix</taxon>
    </lineage>
</organism>
<gene>
    <name evidence="4" type="ORF">PAPYR_6412</name>
</gene>
<dbReference type="Pfam" id="PF11834">
    <property type="entry name" value="KHA"/>
    <property type="match status" value="1"/>
</dbReference>
<dbReference type="NCBIfam" id="TIGR00231">
    <property type="entry name" value="small_GTP"/>
    <property type="match status" value="1"/>
</dbReference>
<evidence type="ECO:0000313" key="4">
    <source>
        <dbReference type="EMBL" id="KAJ4458011.1"/>
    </source>
</evidence>
<dbReference type="InterPro" id="IPR005225">
    <property type="entry name" value="Small_GTP-bd"/>
</dbReference>
<reference evidence="4" key="1">
    <citation type="journal article" date="2022" name="bioRxiv">
        <title>Genomics of Preaxostyla Flagellates Illuminates Evolutionary Transitions and the Path Towards Mitochondrial Loss.</title>
        <authorList>
            <person name="Novak L.V.F."/>
            <person name="Treitli S.C."/>
            <person name="Pyrih J."/>
            <person name="Halakuc P."/>
            <person name="Pipaliya S.V."/>
            <person name="Vacek V."/>
            <person name="Brzon O."/>
            <person name="Soukal P."/>
            <person name="Eme L."/>
            <person name="Dacks J.B."/>
            <person name="Karnkowska A."/>
            <person name="Elias M."/>
            <person name="Hampl V."/>
        </authorList>
    </citation>
    <scope>NUCLEOTIDE SEQUENCE</scope>
    <source>
        <strain evidence="4">RCP-MX</strain>
    </source>
</reference>
<keyword evidence="5" id="KW-1185">Reference proteome</keyword>
<dbReference type="PRINTS" id="PR00449">
    <property type="entry name" value="RASTRNSFRMNG"/>
</dbReference>
<dbReference type="PROSITE" id="PS51490">
    <property type="entry name" value="KHA"/>
    <property type="match status" value="1"/>
</dbReference>
<keyword evidence="2" id="KW-0342">GTP-binding</keyword>
<dbReference type="Proteomes" id="UP001141327">
    <property type="component" value="Unassembled WGS sequence"/>
</dbReference>
<evidence type="ECO:0000259" key="3">
    <source>
        <dbReference type="PROSITE" id="PS51490"/>
    </source>
</evidence>
<dbReference type="PROSITE" id="PS51421">
    <property type="entry name" value="RAS"/>
    <property type="match status" value="1"/>
</dbReference>
<accession>A0ABQ8UJA1</accession>
<comment type="caution">
    <text evidence="4">The sequence shown here is derived from an EMBL/GenBank/DDBJ whole genome shotgun (WGS) entry which is preliminary data.</text>
</comment>
<dbReference type="SUPFAM" id="SSF52540">
    <property type="entry name" value="P-loop containing nucleoside triphosphate hydrolases"/>
    <property type="match status" value="1"/>
</dbReference>
<dbReference type="CDD" id="cd17073">
    <property type="entry name" value="KHA"/>
    <property type="match status" value="1"/>
</dbReference>
<dbReference type="SMART" id="SM00175">
    <property type="entry name" value="RAB"/>
    <property type="match status" value="1"/>
</dbReference>
<dbReference type="PROSITE" id="PS51419">
    <property type="entry name" value="RAB"/>
    <property type="match status" value="1"/>
</dbReference>
<dbReference type="InterPro" id="IPR027417">
    <property type="entry name" value="P-loop_NTPase"/>
</dbReference>
<dbReference type="Pfam" id="PF00071">
    <property type="entry name" value="Ras"/>
    <property type="match status" value="1"/>
</dbReference>
<dbReference type="Gene3D" id="3.40.50.300">
    <property type="entry name" value="P-loop containing nucleotide triphosphate hydrolases"/>
    <property type="match status" value="1"/>
</dbReference>
<name>A0ABQ8UJA1_9EUKA</name>
<dbReference type="SUPFAM" id="SSF89837">
    <property type="entry name" value="Doublecortin (DC)"/>
    <property type="match status" value="1"/>
</dbReference>
<proteinExistence type="predicted"/>
<dbReference type="SMART" id="SM00177">
    <property type="entry name" value="ARF"/>
    <property type="match status" value="1"/>
</dbReference>
<keyword evidence="1" id="KW-0547">Nucleotide-binding</keyword>
<dbReference type="PANTHER" id="PTHR24070">
    <property type="entry name" value="RAS, DI-RAS, AND RHEB FAMILY MEMBERS OF SMALL GTPASE SUPERFAMILY"/>
    <property type="match status" value="1"/>
</dbReference>
<feature type="domain" description="KHA" evidence="3">
    <location>
        <begin position="4"/>
        <end position="83"/>
    </location>
</feature>
<dbReference type="InterPro" id="IPR020849">
    <property type="entry name" value="Small_GTPase_Ras-type"/>
</dbReference>
<evidence type="ECO:0000313" key="5">
    <source>
        <dbReference type="Proteomes" id="UP001141327"/>
    </source>
</evidence>
<dbReference type="CDD" id="cd00876">
    <property type="entry name" value="Ras"/>
    <property type="match status" value="1"/>
</dbReference>
<dbReference type="PROSITE" id="PS51420">
    <property type="entry name" value="RHO"/>
    <property type="match status" value="1"/>
</dbReference>
<dbReference type="InterPro" id="IPR036572">
    <property type="entry name" value="Doublecortin_dom_sf"/>
</dbReference>
<protein>
    <submittedName>
        <fullName evidence="4">Ras small GTPase</fullName>
    </submittedName>
</protein>
<dbReference type="SMART" id="SM00174">
    <property type="entry name" value="RHO"/>
    <property type="match status" value="1"/>
</dbReference>
<evidence type="ECO:0000256" key="1">
    <source>
        <dbReference type="ARBA" id="ARBA00022741"/>
    </source>
</evidence>
<dbReference type="InterPro" id="IPR021789">
    <property type="entry name" value="KHA_dom"/>
</dbReference>
<evidence type="ECO:0000256" key="2">
    <source>
        <dbReference type="ARBA" id="ARBA00023134"/>
    </source>
</evidence>
<dbReference type="EMBL" id="JAPMOS010000036">
    <property type="protein sequence ID" value="KAJ4458011.1"/>
    <property type="molecule type" value="Genomic_DNA"/>
</dbReference>
<dbReference type="InterPro" id="IPR001806">
    <property type="entry name" value="Small_GTPase"/>
</dbReference>
<sequence>MSKRITVFRNGEQNGGRVIMSPPTMPELLHICGTELGIQAKHLFLANGGELTRIDLLAQDDVLYASESAVFKNPRAERPPAAAKAAAAEQQMHTFKIAVIGPGAVGKSALTLRYVRGIFVKDYDPTIEDFYRRVVTVDGKNCCLDILDTAGQDDFIPLRSTWMRGRDGFFFIYAVNDQFSFDEIKQFHQTLVEAYVDGVRPPLVLIGNKADLKDQRQISYEVGLEYARSIGADFVETSAKTGDGIEQSFERLIREMRRRLPVERKPRICTIL</sequence>